<dbReference type="SUPFAM" id="SSF50978">
    <property type="entry name" value="WD40 repeat-like"/>
    <property type="match status" value="1"/>
</dbReference>
<organism evidence="1 2">
    <name type="scientific">Haemaphysalis longicornis</name>
    <name type="common">Bush tick</name>
    <dbReference type="NCBI Taxonomy" id="44386"/>
    <lineage>
        <taxon>Eukaryota</taxon>
        <taxon>Metazoa</taxon>
        <taxon>Ecdysozoa</taxon>
        <taxon>Arthropoda</taxon>
        <taxon>Chelicerata</taxon>
        <taxon>Arachnida</taxon>
        <taxon>Acari</taxon>
        <taxon>Parasitiformes</taxon>
        <taxon>Ixodida</taxon>
        <taxon>Ixodoidea</taxon>
        <taxon>Ixodidae</taxon>
        <taxon>Haemaphysalinae</taxon>
        <taxon>Haemaphysalis</taxon>
    </lineage>
</organism>
<sequence>MATSEQEYPCGSSLEEPRKPYSSAVYDTVASREVNLRAAVAGDRSAVQVVDFGERYLSPSGKGTTKVRGTPNCVFFQTLNCHKCLQYRDHMMVSDSSDHGIRVWDIQCSACLRMSIGRELLVGSFRFDTKRTVFIKARELVAAALEQGPSAGMLGQRTLVEDNDLSFRPGLS</sequence>
<dbReference type="Proteomes" id="UP000821853">
    <property type="component" value="Unassembled WGS sequence"/>
</dbReference>
<name>A0A9J6H8H5_HAELO</name>
<reference evidence="1 2" key="1">
    <citation type="journal article" date="2020" name="Cell">
        <title>Large-Scale Comparative Analyses of Tick Genomes Elucidate Their Genetic Diversity and Vector Capacities.</title>
        <authorList>
            <consortium name="Tick Genome and Microbiome Consortium (TIGMIC)"/>
            <person name="Jia N."/>
            <person name="Wang J."/>
            <person name="Shi W."/>
            <person name="Du L."/>
            <person name="Sun Y."/>
            <person name="Zhan W."/>
            <person name="Jiang J.F."/>
            <person name="Wang Q."/>
            <person name="Zhang B."/>
            <person name="Ji P."/>
            <person name="Bell-Sakyi L."/>
            <person name="Cui X.M."/>
            <person name="Yuan T.T."/>
            <person name="Jiang B.G."/>
            <person name="Yang W.F."/>
            <person name="Lam T.T."/>
            <person name="Chang Q.C."/>
            <person name="Ding S.J."/>
            <person name="Wang X.J."/>
            <person name="Zhu J.G."/>
            <person name="Ruan X.D."/>
            <person name="Zhao L."/>
            <person name="Wei J.T."/>
            <person name="Ye R.Z."/>
            <person name="Que T.C."/>
            <person name="Du C.H."/>
            <person name="Zhou Y.H."/>
            <person name="Cheng J.X."/>
            <person name="Dai P.F."/>
            <person name="Guo W.B."/>
            <person name="Han X.H."/>
            <person name="Huang E.J."/>
            <person name="Li L.F."/>
            <person name="Wei W."/>
            <person name="Gao Y.C."/>
            <person name="Liu J.Z."/>
            <person name="Shao H.Z."/>
            <person name="Wang X."/>
            <person name="Wang C.C."/>
            <person name="Yang T.C."/>
            <person name="Huo Q.B."/>
            <person name="Li W."/>
            <person name="Chen H.Y."/>
            <person name="Chen S.E."/>
            <person name="Zhou L.G."/>
            <person name="Ni X.B."/>
            <person name="Tian J.H."/>
            <person name="Sheng Y."/>
            <person name="Liu T."/>
            <person name="Pan Y.S."/>
            <person name="Xia L.Y."/>
            <person name="Li J."/>
            <person name="Zhao F."/>
            <person name="Cao W.C."/>
        </authorList>
    </citation>
    <scope>NUCLEOTIDE SEQUENCE [LARGE SCALE GENOMIC DNA]</scope>
    <source>
        <strain evidence="1">HaeL-2018</strain>
    </source>
</reference>
<dbReference type="VEuPathDB" id="VectorBase:HLOH_063480"/>
<accession>A0A9J6H8H5</accession>
<dbReference type="PANTHER" id="PTHR14604">
    <property type="entry name" value="WD40 REPEAT PF20"/>
    <property type="match status" value="1"/>
</dbReference>
<gene>
    <name evidence="1" type="ORF">HPB48_024303</name>
</gene>
<evidence type="ECO:0000313" key="2">
    <source>
        <dbReference type="Proteomes" id="UP000821853"/>
    </source>
</evidence>
<dbReference type="InterPro" id="IPR036322">
    <property type="entry name" value="WD40_repeat_dom_sf"/>
</dbReference>
<dbReference type="InterPro" id="IPR050995">
    <property type="entry name" value="WD-F-box_domain-protein"/>
</dbReference>
<protein>
    <submittedName>
        <fullName evidence="1">Uncharacterized protein</fullName>
    </submittedName>
</protein>
<dbReference type="OrthoDB" id="19711at2759"/>
<proteinExistence type="predicted"/>
<dbReference type="AlphaFoldDB" id="A0A9J6H8H5"/>
<evidence type="ECO:0000313" key="1">
    <source>
        <dbReference type="EMBL" id="KAH9383232.1"/>
    </source>
</evidence>
<keyword evidence="2" id="KW-1185">Reference proteome</keyword>
<comment type="caution">
    <text evidence="1">The sequence shown here is derived from an EMBL/GenBank/DDBJ whole genome shotgun (WGS) entry which is preliminary data.</text>
</comment>
<dbReference type="InterPro" id="IPR015943">
    <property type="entry name" value="WD40/YVTN_repeat-like_dom_sf"/>
</dbReference>
<dbReference type="Gene3D" id="2.130.10.10">
    <property type="entry name" value="YVTN repeat-like/Quinoprotein amine dehydrogenase"/>
    <property type="match status" value="1"/>
</dbReference>
<dbReference type="PANTHER" id="PTHR14604:SF4">
    <property type="entry name" value="F-BOX DOMAIN-CONTAINING PROTEIN"/>
    <property type="match status" value="1"/>
</dbReference>
<dbReference type="EMBL" id="JABSTR010001024">
    <property type="protein sequence ID" value="KAH9383232.1"/>
    <property type="molecule type" value="Genomic_DNA"/>
</dbReference>